<reference evidence="13" key="1">
    <citation type="submission" date="2016-11" db="UniProtKB">
        <authorList>
            <consortium name="WormBaseParasite"/>
        </authorList>
    </citation>
    <scope>IDENTIFICATION</scope>
</reference>
<dbReference type="GO" id="GO:0000139">
    <property type="term" value="C:Golgi membrane"/>
    <property type="evidence" value="ECO:0007669"/>
    <property type="project" value="TreeGrafter"/>
</dbReference>
<dbReference type="Pfam" id="PF00060">
    <property type="entry name" value="Lig_chan"/>
    <property type="match status" value="1"/>
</dbReference>
<feature type="repeat" description="ANK" evidence="7">
    <location>
        <begin position="859"/>
        <end position="892"/>
    </location>
</feature>
<dbReference type="InterPro" id="IPR036770">
    <property type="entry name" value="Ankyrin_rpt-contain_sf"/>
</dbReference>
<feature type="transmembrane region" description="Helical" evidence="9">
    <location>
        <begin position="540"/>
        <end position="560"/>
    </location>
</feature>
<keyword evidence="3" id="KW-0677">Repeat</keyword>
<evidence type="ECO:0000256" key="1">
    <source>
        <dbReference type="ARBA" id="ARBA00004141"/>
    </source>
</evidence>
<dbReference type="SMART" id="SM00248">
    <property type="entry name" value="ANK"/>
    <property type="match status" value="6"/>
</dbReference>
<accession>A0A1I8JK77</accession>
<evidence type="ECO:0000313" key="13">
    <source>
        <dbReference type="WBParaSite" id="maker-uti_cns_0048213-snap-gene-0.2-mRNA-1"/>
    </source>
</evidence>
<dbReference type="Gene3D" id="1.25.40.20">
    <property type="entry name" value="Ankyrin repeat-containing domain"/>
    <property type="match status" value="2"/>
</dbReference>
<dbReference type="Gene3D" id="1.10.287.70">
    <property type="match status" value="1"/>
</dbReference>
<feature type="domain" description="Palmitoyltransferase DHHC" evidence="11">
    <location>
        <begin position="1032"/>
        <end position="1074"/>
    </location>
</feature>
<protein>
    <submittedName>
        <fullName evidence="13">ANK_REP_REGION domain-containing protein</fullName>
    </submittedName>
</protein>
<feature type="region of interest" description="Disordered" evidence="8">
    <location>
        <begin position="672"/>
        <end position="693"/>
    </location>
</feature>
<feature type="repeat" description="ANK" evidence="7">
    <location>
        <begin position="826"/>
        <end position="858"/>
    </location>
</feature>
<feature type="domain" description="Ionotropic glutamate receptor C-terminal" evidence="10">
    <location>
        <begin position="265"/>
        <end position="382"/>
    </location>
</feature>
<keyword evidence="4 9" id="KW-1133">Transmembrane helix</keyword>
<feature type="transmembrane region" description="Helical" evidence="9">
    <location>
        <begin position="267"/>
        <end position="288"/>
    </location>
</feature>
<evidence type="ECO:0000313" key="12">
    <source>
        <dbReference type="Proteomes" id="UP000095280"/>
    </source>
</evidence>
<evidence type="ECO:0000256" key="8">
    <source>
        <dbReference type="SAM" id="MobiDB-lite"/>
    </source>
</evidence>
<evidence type="ECO:0000256" key="2">
    <source>
        <dbReference type="ARBA" id="ARBA00022692"/>
    </source>
</evidence>
<dbReference type="SUPFAM" id="SSF48403">
    <property type="entry name" value="Ankyrin repeat"/>
    <property type="match status" value="1"/>
</dbReference>
<keyword evidence="12" id="KW-1185">Reference proteome</keyword>
<comment type="subcellular location">
    <subcellularLocation>
        <location evidence="1">Membrane</location>
        <topology evidence="1">Multi-pass membrane protein</topology>
    </subcellularLocation>
</comment>
<proteinExistence type="predicted"/>
<dbReference type="PROSITE" id="PS50297">
    <property type="entry name" value="ANK_REP_REGION"/>
    <property type="match status" value="3"/>
</dbReference>
<keyword evidence="6 9" id="KW-0472">Membrane</keyword>
<sequence length="1421" mass="150908">RGKPVATSTAQEAASGALAAASPAQDDCGEFTGTQLHCMRSPQQQQFAHRLSPEGSKSYAFTDTSYLTLGNHGNEKLANFGVTVGCNGGGGYSTIRGPPVIPVAADFPLGRQTAAAYRQGGGAPLLLPQWPQANGADIAPLVVMTTCAVNISQPLVEPAVPAGQRSLLDDLTRLVADGGSIRVDPAGRRLLEADPDSLQRAVANQRLAVTSATPAVLKLMAGLAAAVSQPMATLDACLVWRRTESASVTAGVNRDGLYFLTLFHSSVWSMLLLCLLLTISILTILEAVHPIGMRSPRARRLSRGGGDKPIGAFHALAFSTAALLMVGYPRTPKSTAGRVLGVFWWLFAFSIAVAYLSATVLVFLTTQSEPVQSSAGLVDVLSSNQSAGRTVLCAAGEPLCSDWARPEQLALANFTEVPSDSAGLEQLLQQQSSAEQPLLLLTHQFACANLMAVDTNQSYSVGILAKSVAWVGLAGPLDLVRQADAKIVEVLAAGRIAELGRQHGLAGVEIYNEVDATGRGLVGEWLSELRLGLPYRIGSFYGPLILLLVGFGLTLCTTISEFCYYRFFFEPEEEDAEEALAKKESDVSVDATMDTYLYYLFDSTTDWQTRTMRMDRSLAGQPDDTGPCFCFSDLIVEVNRTVYDEFGIGNPAGPRSVRLAARRAEEIVKVRRPTTTELTSSSTNSTSTATPSEDIVSAALQGRAGHLRIFEQRQGAASLDSARDSAGNSPAHWAALAGRCPVLRILGPGRCRTPNSANQLPLHWACVNGQLSAVQFLLDLPEAGADLDARDGRGCSPLIVACQFGQADTAAYLMGRGARLNAADVEGDTALHWAAYLGLPDLVGLLVYSGLSVRQRDSHGQTPLHLACLTGCLSAVRNLRERYGADPDALDRSGRTPLQLAVARRQYEVSAYMQADLISRNSGPLSPQAFLTSVSHWILGPPGRSRGPAICLLLACLAFALPVYLRRVRPLTVDEFPGVNAAFLIATVVAGLAHWRCFAADPGLLSPAPEEYDRAMALAGCIQEQLDRRWNRLCHTCRLVRPPRAKHCRLCDRCVRDMDHHCPYFDNCVGDGNSGTEHNHESSPYYLRDAKGIRPFDVLQFGVFSRKRTHDRLLKVVNGVAWCSVIVGHAVNPVQVGADPGVHAGEALAAAAVAVGDHADGQPLVRLVGVAAHQRASAVELAAVAAALLDSGANHFVGDRSWRTRPGGGEFLGYAAVGCGAFGVGDNRHLHMTQDNRVLGAGLRLLAPAGRVALGAGLEAVLGNVLVLAYGCLPGELHQGDVVVGEPSAGIDQHPLRRDVRMARVAVHRHVVLADTDLPVSWVGADIGIERTLLEAVGGGQHPARVNQSAAAQVLEGTVILFKAQTHLQPRPLAIVRRLAANDSLFDSGTPSSEGGQIGGIDGAVPVATAMGAQDVTATLA</sequence>
<evidence type="ECO:0000259" key="10">
    <source>
        <dbReference type="Pfam" id="PF00060"/>
    </source>
</evidence>
<dbReference type="PROSITE" id="PS50216">
    <property type="entry name" value="DHHC"/>
    <property type="match status" value="1"/>
</dbReference>
<feature type="compositionally biased region" description="Low complexity" evidence="8">
    <location>
        <begin position="675"/>
        <end position="692"/>
    </location>
</feature>
<evidence type="ECO:0000256" key="4">
    <source>
        <dbReference type="ARBA" id="ARBA00022989"/>
    </source>
</evidence>
<dbReference type="InterPro" id="IPR002110">
    <property type="entry name" value="Ankyrin_rpt"/>
</dbReference>
<dbReference type="PANTHER" id="PTHR24161">
    <property type="entry name" value="ANK_REP_REGION DOMAIN-CONTAINING PROTEIN-RELATED"/>
    <property type="match status" value="1"/>
</dbReference>
<evidence type="ECO:0000256" key="6">
    <source>
        <dbReference type="ARBA" id="ARBA00023136"/>
    </source>
</evidence>
<evidence type="ECO:0000256" key="5">
    <source>
        <dbReference type="ARBA" id="ARBA00023043"/>
    </source>
</evidence>
<dbReference type="GO" id="GO:0015276">
    <property type="term" value="F:ligand-gated monoatomic ion channel activity"/>
    <property type="evidence" value="ECO:0007669"/>
    <property type="project" value="InterPro"/>
</dbReference>
<evidence type="ECO:0000256" key="3">
    <source>
        <dbReference type="ARBA" id="ARBA00022737"/>
    </source>
</evidence>
<dbReference type="PROSITE" id="PS50088">
    <property type="entry name" value="ANK_REPEAT"/>
    <property type="match status" value="4"/>
</dbReference>
<feature type="transmembrane region" description="Helical" evidence="9">
    <location>
        <begin position="342"/>
        <end position="364"/>
    </location>
</feature>
<feature type="transmembrane region" description="Helical" evidence="9">
    <location>
        <begin position="309"/>
        <end position="330"/>
    </location>
</feature>
<evidence type="ECO:0000256" key="9">
    <source>
        <dbReference type="SAM" id="Phobius"/>
    </source>
</evidence>
<evidence type="ECO:0000259" key="11">
    <source>
        <dbReference type="Pfam" id="PF01529"/>
    </source>
</evidence>
<dbReference type="PANTHER" id="PTHR24161:SF17">
    <property type="entry name" value="PALMITOYLTRANSFERASE"/>
    <property type="match status" value="1"/>
</dbReference>
<feature type="repeat" description="ANK" evidence="7">
    <location>
        <begin position="757"/>
        <end position="792"/>
    </location>
</feature>
<organism evidence="12 13">
    <name type="scientific">Macrostomum lignano</name>
    <dbReference type="NCBI Taxonomy" id="282301"/>
    <lineage>
        <taxon>Eukaryota</taxon>
        <taxon>Metazoa</taxon>
        <taxon>Spiralia</taxon>
        <taxon>Lophotrochozoa</taxon>
        <taxon>Platyhelminthes</taxon>
        <taxon>Rhabditophora</taxon>
        <taxon>Macrostomorpha</taxon>
        <taxon>Macrostomida</taxon>
        <taxon>Macrostomidae</taxon>
        <taxon>Macrostomum</taxon>
    </lineage>
</organism>
<name>A0A1I8JK77_9PLAT</name>
<evidence type="ECO:0000256" key="7">
    <source>
        <dbReference type="PROSITE-ProRule" id="PRU00023"/>
    </source>
</evidence>
<keyword evidence="2 9" id="KW-0812">Transmembrane</keyword>
<dbReference type="WBParaSite" id="maker-uti_cns_0048213-snap-gene-0.2-mRNA-1">
    <property type="protein sequence ID" value="maker-uti_cns_0048213-snap-gene-0.2-mRNA-1"/>
    <property type="gene ID" value="maker-uti_cns_0048213-snap-gene-0.2"/>
</dbReference>
<dbReference type="GO" id="GO:0016409">
    <property type="term" value="F:palmitoyltransferase activity"/>
    <property type="evidence" value="ECO:0007669"/>
    <property type="project" value="InterPro"/>
</dbReference>
<dbReference type="InterPro" id="IPR001594">
    <property type="entry name" value="Palmitoyltrfase_DHHC"/>
</dbReference>
<keyword evidence="5 7" id="KW-0040">ANK repeat</keyword>
<dbReference type="Pfam" id="PF01529">
    <property type="entry name" value="DHHC"/>
    <property type="match status" value="1"/>
</dbReference>
<dbReference type="InterPro" id="IPR001320">
    <property type="entry name" value="Iontro_rcpt_C"/>
</dbReference>
<dbReference type="Pfam" id="PF00023">
    <property type="entry name" value="Ank"/>
    <property type="match status" value="1"/>
</dbReference>
<dbReference type="Pfam" id="PF12796">
    <property type="entry name" value="Ank_2"/>
    <property type="match status" value="1"/>
</dbReference>
<dbReference type="Proteomes" id="UP000095280">
    <property type="component" value="Unplaced"/>
</dbReference>
<feature type="repeat" description="ANK" evidence="7">
    <location>
        <begin position="793"/>
        <end position="825"/>
    </location>
</feature>